<comment type="caution">
    <text evidence="1">The sequence shown here is derived from an EMBL/GenBank/DDBJ whole genome shotgun (WGS) entry which is preliminary data.</text>
</comment>
<evidence type="ECO:0000313" key="1">
    <source>
        <dbReference type="EMBL" id="CAH2395735.1"/>
    </source>
</evidence>
<protein>
    <submittedName>
        <fullName evidence="1">Uncharacterized protein</fullName>
    </submittedName>
</protein>
<dbReference type="Proteomes" id="UP001153050">
    <property type="component" value="Unassembled WGS sequence"/>
</dbReference>
<sequence>MTIILGDAAKAAGRSQRGEFEQDATIRILKSHATGRFPSRISWRAPRRSI</sequence>
<name>A0ABN8JD48_9HYPH</name>
<reference evidence="1 2" key="1">
    <citation type="submission" date="2022-03" db="EMBL/GenBank/DDBJ databases">
        <authorList>
            <person name="Brunel B."/>
        </authorList>
    </citation>
    <scope>NUCLEOTIDE SEQUENCE [LARGE SCALE GENOMIC DNA]</scope>
    <source>
        <strain evidence="1">STM5069sample</strain>
    </source>
</reference>
<accession>A0ABN8JD48</accession>
<evidence type="ECO:0000313" key="2">
    <source>
        <dbReference type="Proteomes" id="UP001153050"/>
    </source>
</evidence>
<dbReference type="EMBL" id="CAKXZT010000023">
    <property type="protein sequence ID" value="CAH2395735.1"/>
    <property type="molecule type" value="Genomic_DNA"/>
</dbReference>
<keyword evidence="2" id="KW-1185">Reference proteome</keyword>
<organism evidence="1 2">
    <name type="scientific">Mesorhizobium escarrei</name>
    <dbReference type="NCBI Taxonomy" id="666018"/>
    <lineage>
        <taxon>Bacteria</taxon>
        <taxon>Pseudomonadati</taxon>
        <taxon>Pseudomonadota</taxon>
        <taxon>Alphaproteobacteria</taxon>
        <taxon>Hyphomicrobiales</taxon>
        <taxon>Phyllobacteriaceae</taxon>
        <taxon>Mesorhizobium</taxon>
    </lineage>
</organism>
<gene>
    <name evidence="1" type="ORF">MES5069_1190018</name>
</gene>
<proteinExistence type="predicted"/>